<keyword evidence="3" id="KW-1185">Reference proteome</keyword>
<evidence type="ECO:0000313" key="4">
    <source>
        <dbReference type="Proteomes" id="UP000321514"/>
    </source>
</evidence>
<dbReference type="AlphaFoldDB" id="A0A511T0V5"/>
<dbReference type="EMBL" id="FOIB01000001">
    <property type="protein sequence ID" value="SES80016.1"/>
    <property type="molecule type" value="Genomic_DNA"/>
</dbReference>
<reference evidence="2 3" key="1">
    <citation type="submission" date="2016-10" db="EMBL/GenBank/DDBJ databases">
        <authorList>
            <person name="Varghese N."/>
            <person name="Submissions S."/>
        </authorList>
    </citation>
    <scope>NUCLEOTIDE SEQUENCE [LARGE SCALE GENOMIC DNA]</scope>
    <source>
        <strain evidence="2 3">DSM 16525</strain>
    </source>
</reference>
<evidence type="ECO:0000313" key="3">
    <source>
        <dbReference type="Proteomes" id="UP000183760"/>
    </source>
</evidence>
<dbReference type="STRING" id="1334629.MFUL124B02_01845"/>
<dbReference type="Proteomes" id="UP000321514">
    <property type="component" value="Unassembled WGS sequence"/>
</dbReference>
<reference evidence="1 4" key="2">
    <citation type="submission" date="2019-07" db="EMBL/GenBank/DDBJ databases">
        <title>Whole genome shotgun sequence of Myxococcus fulvus NBRC 100333.</title>
        <authorList>
            <person name="Hosoyama A."/>
            <person name="Uohara A."/>
            <person name="Ohji S."/>
            <person name="Ichikawa N."/>
        </authorList>
    </citation>
    <scope>NUCLEOTIDE SEQUENCE [LARGE SCALE GENOMIC DNA]</scope>
    <source>
        <strain evidence="1 4">NBRC 100333</strain>
    </source>
</reference>
<name>A0A511T0V5_MYXFU</name>
<dbReference type="OrthoDB" id="9940149at2"/>
<comment type="caution">
    <text evidence="1">The sequence shown here is derived from an EMBL/GenBank/DDBJ whole genome shotgun (WGS) entry which is preliminary data.</text>
</comment>
<protein>
    <submittedName>
        <fullName evidence="1">Uncharacterized protein</fullName>
    </submittedName>
</protein>
<evidence type="ECO:0000313" key="2">
    <source>
        <dbReference type="EMBL" id="SES80016.1"/>
    </source>
</evidence>
<organism evidence="1 4">
    <name type="scientific">Myxococcus fulvus</name>
    <dbReference type="NCBI Taxonomy" id="33"/>
    <lineage>
        <taxon>Bacteria</taxon>
        <taxon>Pseudomonadati</taxon>
        <taxon>Myxococcota</taxon>
        <taxon>Myxococcia</taxon>
        <taxon>Myxococcales</taxon>
        <taxon>Cystobacterineae</taxon>
        <taxon>Myxococcaceae</taxon>
        <taxon>Myxococcus</taxon>
    </lineage>
</organism>
<dbReference type="RefSeq" id="WP_074948382.1">
    <property type="nucleotide sequence ID" value="NZ_BJXR01000025.1"/>
</dbReference>
<dbReference type="EMBL" id="BJXR01000025">
    <property type="protein sequence ID" value="GEN07785.1"/>
    <property type="molecule type" value="Genomic_DNA"/>
</dbReference>
<gene>
    <name evidence="1" type="ORF">MFU01_28220</name>
    <name evidence="2" type="ORF">SAMN05443572_101190</name>
</gene>
<proteinExistence type="predicted"/>
<evidence type="ECO:0000313" key="1">
    <source>
        <dbReference type="EMBL" id="GEN07785.1"/>
    </source>
</evidence>
<accession>A0A511T0V5</accession>
<dbReference type="Proteomes" id="UP000183760">
    <property type="component" value="Unassembled WGS sequence"/>
</dbReference>
<sequence>MPGIVALWDAWCERQLRAGFEGRQGAEPLTREELERYEAAFWRRGFELPGDLRALLEARGIVWVAPIEPSAGEPTPGLRLLNDVRRLDDHDRHLELAELNGVSAARHWLLFTSERGDLEPAWAFDHRFGAQGVGSYHQDLVCTDPVGEDEPLPQASPHLESWLAAKLDDIETRRRGLRLESRPQEPPGESFAQQQAAVLAMAEAKHQRGALSWKTLDADWRRLASGTRDEAVLRQILEGVRRDRQQGRPGLHFDAMARGASWPWDYPGPAQLAARLDESSRRKVMAWALEQAGGTQLTAAIETLRSGQPGSRELQREVSAAGWVERAIDLSTPAGRGRVLARAAALALSADLSESNVERVLTLCANASEPGTWSLLDAWDHLEDVLTGRTQPGVERAAPPPESELVRELRAYVQAHPGPQRALADDLTSRWGPRLATAAPSDREPLTRVLKSALKSPKLADTLGALLARLP</sequence>